<proteinExistence type="predicted"/>
<dbReference type="RefSeq" id="WP_344174069.1">
    <property type="nucleotide sequence ID" value="NZ_BAAARY010000022.1"/>
</dbReference>
<evidence type="ECO:0008006" key="4">
    <source>
        <dbReference type="Google" id="ProtNLM"/>
    </source>
</evidence>
<evidence type="ECO:0000313" key="3">
    <source>
        <dbReference type="Proteomes" id="UP001499978"/>
    </source>
</evidence>
<organism evidence="2 3">
    <name type="scientific">Pilimelia columellifera subsp. columellifera</name>
    <dbReference type="NCBI Taxonomy" id="706583"/>
    <lineage>
        <taxon>Bacteria</taxon>
        <taxon>Bacillati</taxon>
        <taxon>Actinomycetota</taxon>
        <taxon>Actinomycetes</taxon>
        <taxon>Micromonosporales</taxon>
        <taxon>Micromonosporaceae</taxon>
        <taxon>Pilimelia</taxon>
    </lineage>
</organism>
<reference evidence="3" key="1">
    <citation type="journal article" date="2019" name="Int. J. Syst. Evol. Microbiol.">
        <title>The Global Catalogue of Microorganisms (GCM) 10K type strain sequencing project: providing services to taxonomists for standard genome sequencing and annotation.</title>
        <authorList>
            <consortium name="The Broad Institute Genomics Platform"/>
            <consortium name="The Broad Institute Genome Sequencing Center for Infectious Disease"/>
            <person name="Wu L."/>
            <person name="Ma J."/>
        </authorList>
    </citation>
    <scope>NUCLEOTIDE SEQUENCE [LARGE SCALE GENOMIC DNA]</scope>
    <source>
        <strain evidence="3">JCM 3367</strain>
    </source>
</reference>
<protein>
    <recommendedName>
        <fullName evidence="4">DUF3592 domain-containing protein</fullName>
    </recommendedName>
</protein>
<sequence>MTSFGAVADRGLLVFGCFSLIPLATGAFMIVKGHRQRRQASRLAFTGRRTTATIVDNQMQPMSEGRMLFHPVIRFAAGDRKVVTAVPNPSPRSYVTGTTMEVAYDPADPRLVAPVDGTAGRGYLTGGLIFIGFAVVIAVVSLLIFEDAAAFDTFGDVPADAELPDGFDPGAVPDGIDGE</sequence>
<evidence type="ECO:0000313" key="2">
    <source>
        <dbReference type="EMBL" id="GAA2530701.1"/>
    </source>
</evidence>
<keyword evidence="1" id="KW-0472">Membrane</keyword>
<name>A0ABP6B2P2_9ACTN</name>
<dbReference type="EMBL" id="BAAARY010000022">
    <property type="protein sequence ID" value="GAA2530701.1"/>
    <property type="molecule type" value="Genomic_DNA"/>
</dbReference>
<keyword evidence="3" id="KW-1185">Reference proteome</keyword>
<comment type="caution">
    <text evidence="2">The sequence shown here is derived from an EMBL/GenBank/DDBJ whole genome shotgun (WGS) entry which is preliminary data.</text>
</comment>
<feature type="transmembrane region" description="Helical" evidence="1">
    <location>
        <begin position="123"/>
        <end position="145"/>
    </location>
</feature>
<gene>
    <name evidence="2" type="ORF">GCM10010201_32750</name>
</gene>
<accession>A0ABP6B2P2</accession>
<keyword evidence="1" id="KW-1133">Transmembrane helix</keyword>
<evidence type="ECO:0000256" key="1">
    <source>
        <dbReference type="SAM" id="Phobius"/>
    </source>
</evidence>
<dbReference type="Proteomes" id="UP001499978">
    <property type="component" value="Unassembled WGS sequence"/>
</dbReference>
<feature type="transmembrane region" description="Helical" evidence="1">
    <location>
        <begin position="12"/>
        <end position="31"/>
    </location>
</feature>
<keyword evidence="1" id="KW-0812">Transmembrane</keyword>